<reference evidence="1" key="1">
    <citation type="submission" date="2021-01" db="EMBL/GenBank/DDBJ databases">
        <title>Whole genome shotgun sequence of Actinoplanes tereljensis NBRC 105297.</title>
        <authorList>
            <person name="Komaki H."/>
            <person name="Tamura T."/>
        </authorList>
    </citation>
    <scope>NUCLEOTIDE SEQUENCE</scope>
    <source>
        <strain evidence="1">NBRC 105297</strain>
    </source>
</reference>
<gene>
    <name evidence="1" type="ORF">Ate02nite_54670</name>
</gene>
<dbReference type="EMBL" id="BOMY01000035">
    <property type="protein sequence ID" value="GIF22737.1"/>
    <property type="molecule type" value="Genomic_DNA"/>
</dbReference>
<accession>A0A919NSG0</accession>
<comment type="caution">
    <text evidence="1">The sequence shown here is derived from an EMBL/GenBank/DDBJ whole genome shotgun (WGS) entry which is preliminary data.</text>
</comment>
<evidence type="ECO:0000313" key="2">
    <source>
        <dbReference type="Proteomes" id="UP000623608"/>
    </source>
</evidence>
<keyword evidence="2" id="KW-1185">Reference proteome</keyword>
<sequence length="168" mass="17056">MGVILLVVGGLVGGLVTHRWQAHTSREADASVISVVALTDFGDRPGLVQSSAGVGSETTAVSLNAHVTIVNAGPMALDVLGFAVDQPGMVLLGYTAGRVGPAATMAVQLAFQIECAVSRGLLAVPASLSVETVAGDRRQITVTIGGNPWVRQVQAACASLAQRPGKTS</sequence>
<proteinExistence type="predicted"/>
<name>A0A919NSG0_9ACTN</name>
<dbReference type="Proteomes" id="UP000623608">
    <property type="component" value="Unassembled WGS sequence"/>
</dbReference>
<evidence type="ECO:0000313" key="1">
    <source>
        <dbReference type="EMBL" id="GIF22737.1"/>
    </source>
</evidence>
<dbReference type="AlphaFoldDB" id="A0A919NSG0"/>
<protein>
    <submittedName>
        <fullName evidence="1">Uncharacterized protein</fullName>
    </submittedName>
</protein>
<organism evidence="1 2">
    <name type="scientific">Paractinoplanes tereljensis</name>
    <dbReference type="NCBI Taxonomy" id="571912"/>
    <lineage>
        <taxon>Bacteria</taxon>
        <taxon>Bacillati</taxon>
        <taxon>Actinomycetota</taxon>
        <taxon>Actinomycetes</taxon>
        <taxon>Micromonosporales</taxon>
        <taxon>Micromonosporaceae</taxon>
        <taxon>Paractinoplanes</taxon>
    </lineage>
</organism>